<dbReference type="AlphaFoldDB" id="A0A7H5A466"/>
<gene>
    <name evidence="1" type="ORF">L373_04852</name>
</gene>
<accession>A0A7H5A466</accession>
<reference evidence="1 2" key="1">
    <citation type="submission" date="2014-01" db="EMBL/GenBank/DDBJ databases">
        <title>The Genome Sequence of Klebsiella oxytoca MGH 27.</title>
        <authorList>
            <consortium name="The Broad Institute Genomics Platform"/>
            <consortium name="The Broad Institute Genome Sequencing Center for Infectious Disease"/>
            <person name="Murphy C."/>
            <person name="Cosimi L."/>
            <person name="Cerqueira G."/>
            <person name="Feldgarden M."/>
            <person name="Earl A."/>
            <person name="Hung D."/>
            <person name="Onderdonk A.B."/>
            <person name="Ferraro M.J."/>
            <person name="Hooper D."/>
            <person name="Dekker J."/>
            <person name="O'Brien T."/>
            <person name="Huang S."/>
            <person name="Quan V."/>
            <person name="Ernst C."/>
            <person name="Delaney M."/>
            <person name="DuBois A."/>
            <person name="Kim D.S."/>
            <person name="Young S.K."/>
            <person name="Zeng Q."/>
            <person name="Gargeya S."/>
            <person name="Fitzgerald M."/>
            <person name="Abouelleil A."/>
            <person name="Alvarado L."/>
            <person name="Berlin A.M."/>
            <person name="Chapman S.B."/>
            <person name="Gainer-Dewar J."/>
            <person name="Goldberg J."/>
            <person name="Gnerre S."/>
            <person name="Griggs A."/>
            <person name="Gujja S."/>
            <person name="Hansen M."/>
            <person name="Howarth C."/>
            <person name="Imamovic A."/>
            <person name="Ireland A."/>
            <person name="Larimer J."/>
            <person name="McCowan C."/>
            <person name="Murphy C."/>
            <person name="Pearson M."/>
            <person name="Poon T.W."/>
            <person name="Priest M."/>
            <person name="Roberts A."/>
            <person name="Saif S."/>
            <person name="Shea T."/>
            <person name="Sykes S."/>
            <person name="Wortman J."/>
            <person name="Nusbaum C."/>
            <person name="Birren B."/>
        </authorList>
    </citation>
    <scope>NUCLEOTIDE SEQUENCE [LARGE SCALE GENOMIC DNA]</scope>
    <source>
        <strain evidence="1 2">MGH 27</strain>
    </source>
</reference>
<dbReference type="EMBL" id="JCNZ01000016">
    <property type="protein sequence ID" value="EWF82151.1"/>
    <property type="molecule type" value="Genomic_DNA"/>
</dbReference>
<comment type="caution">
    <text evidence="1">The sequence shown here is derived from an EMBL/GenBank/DDBJ whole genome shotgun (WGS) entry which is preliminary data.</text>
</comment>
<name>A0A7H5A466_9ENTR</name>
<proteinExistence type="predicted"/>
<sequence length="43" mass="5103">MSHVCVHSRHSSGRIIIICDANYFGCYDLVHNFKNNVYYQLQR</sequence>
<protein>
    <submittedName>
        <fullName evidence="1">Uncharacterized protein</fullName>
    </submittedName>
</protein>
<dbReference type="Proteomes" id="UP000020202">
    <property type="component" value="Unassembled WGS sequence"/>
</dbReference>
<organism evidence="1 2">
    <name type="scientific">Klebsiella michiganensis</name>
    <dbReference type="NCBI Taxonomy" id="1134687"/>
    <lineage>
        <taxon>Bacteria</taxon>
        <taxon>Pseudomonadati</taxon>
        <taxon>Pseudomonadota</taxon>
        <taxon>Gammaproteobacteria</taxon>
        <taxon>Enterobacterales</taxon>
        <taxon>Enterobacteriaceae</taxon>
        <taxon>Klebsiella/Raoultella group</taxon>
        <taxon>Klebsiella</taxon>
    </lineage>
</organism>
<evidence type="ECO:0000313" key="2">
    <source>
        <dbReference type="Proteomes" id="UP000020202"/>
    </source>
</evidence>
<evidence type="ECO:0000313" key="1">
    <source>
        <dbReference type="EMBL" id="EWF82151.1"/>
    </source>
</evidence>